<dbReference type="SUPFAM" id="SSF54373">
    <property type="entry name" value="FAD-linked reductases, C-terminal domain"/>
    <property type="match status" value="1"/>
</dbReference>
<dbReference type="EnsemblPlants" id="AET3Gv20612000.2">
    <property type="protein sequence ID" value="AET3Gv20612000.2"/>
    <property type="gene ID" value="AET3Gv20612000"/>
</dbReference>
<evidence type="ECO:0000259" key="9">
    <source>
        <dbReference type="Pfam" id="PF01593"/>
    </source>
</evidence>
<evidence type="ECO:0000256" key="4">
    <source>
        <dbReference type="ARBA" id="ARBA00022490"/>
    </source>
</evidence>
<evidence type="ECO:0000256" key="7">
    <source>
        <dbReference type="ARBA" id="ARBA00023002"/>
    </source>
</evidence>
<dbReference type="PANTHER" id="PTHR10742">
    <property type="entry name" value="FLAVIN MONOAMINE OXIDASE"/>
    <property type="match status" value="1"/>
</dbReference>
<dbReference type="Gene3D" id="3.90.660.10">
    <property type="match status" value="1"/>
</dbReference>
<feature type="region of interest" description="Disordered" evidence="8">
    <location>
        <begin position="1"/>
        <end position="49"/>
    </location>
</feature>
<organism evidence="10 11">
    <name type="scientific">Aegilops tauschii subsp. strangulata</name>
    <name type="common">Goatgrass</name>
    <dbReference type="NCBI Taxonomy" id="200361"/>
    <lineage>
        <taxon>Eukaryota</taxon>
        <taxon>Viridiplantae</taxon>
        <taxon>Streptophyta</taxon>
        <taxon>Embryophyta</taxon>
        <taxon>Tracheophyta</taxon>
        <taxon>Spermatophyta</taxon>
        <taxon>Magnoliopsida</taxon>
        <taxon>Liliopsida</taxon>
        <taxon>Poales</taxon>
        <taxon>Poaceae</taxon>
        <taxon>BOP clade</taxon>
        <taxon>Pooideae</taxon>
        <taxon>Triticodae</taxon>
        <taxon>Triticeae</taxon>
        <taxon>Triticinae</taxon>
        <taxon>Aegilops</taxon>
    </lineage>
</organism>
<keyword evidence="5" id="KW-0285">Flavoprotein</keyword>
<reference evidence="10" key="5">
    <citation type="journal article" date="2021" name="G3 (Bethesda)">
        <title>Aegilops tauschii genome assembly Aet v5.0 features greater sequence contiguity and improved annotation.</title>
        <authorList>
            <person name="Wang L."/>
            <person name="Zhu T."/>
            <person name="Rodriguez J.C."/>
            <person name="Deal K.R."/>
            <person name="Dubcovsky J."/>
            <person name="McGuire P.E."/>
            <person name="Lux T."/>
            <person name="Spannagl M."/>
            <person name="Mayer K.F.X."/>
            <person name="Baldrich P."/>
            <person name="Meyers B.C."/>
            <person name="Huo N."/>
            <person name="Gu Y.Q."/>
            <person name="Zhou H."/>
            <person name="Devos K.M."/>
            <person name="Bennetzen J.L."/>
            <person name="Unver T."/>
            <person name="Budak H."/>
            <person name="Gulick P.J."/>
            <person name="Galiba G."/>
            <person name="Kalapos B."/>
            <person name="Nelson D.R."/>
            <person name="Li P."/>
            <person name="You F.M."/>
            <person name="Luo M.C."/>
            <person name="Dvorak J."/>
        </authorList>
    </citation>
    <scope>NUCLEOTIDE SEQUENCE [LARGE SCALE GENOMIC DNA]</scope>
    <source>
        <strain evidence="10">cv. AL8/78</strain>
    </source>
</reference>
<reference evidence="11" key="2">
    <citation type="journal article" date="2017" name="Nat. Plants">
        <title>The Aegilops tauschii genome reveals multiple impacts of transposons.</title>
        <authorList>
            <person name="Zhao G."/>
            <person name="Zou C."/>
            <person name="Li K."/>
            <person name="Wang K."/>
            <person name="Li T."/>
            <person name="Gao L."/>
            <person name="Zhang X."/>
            <person name="Wang H."/>
            <person name="Yang Z."/>
            <person name="Liu X."/>
            <person name="Jiang W."/>
            <person name="Mao L."/>
            <person name="Kong X."/>
            <person name="Jiao Y."/>
            <person name="Jia J."/>
        </authorList>
    </citation>
    <scope>NUCLEOTIDE SEQUENCE [LARGE SCALE GENOMIC DNA]</scope>
    <source>
        <strain evidence="11">cv. AL8/78</strain>
    </source>
</reference>
<dbReference type="GO" id="GO:1903602">
    <property type="term" value="P:thermospermine catabolic process"/>
    <property type="evidence" value="ECO:0007669"/>
    <property type="project" value="UniProtKB-ARBA"/>
</dbReference>
<dbReference type="Gramene" id="AET3Gv20612000.2">
    <property type="protein sequence ID" value="AET3Gv20612000.2"/>
    <property type="gene ID" value="AET3Gv20612000"/>
</dbReference>
<dbReference type="SUPFAM" id="SSF51905">
    <property type="entry name" value="FAD/NAD(P)-binding domain"/>
    <property type="match status" value="1"/>
</dbReference>
<keyword evidence="7" id="KW-0560">Oxidoreductase</keyword>
<evidence type="ECO:0000256" key="2">
    <source>
        <dbReference type="ARBA" id="ARBA00004496"/>
    </source>
</evidence>
<dbReference type="GO" id="GO:0052901">
    <property type="term" value="F:spermine oxidase activity"/>
    <property type="evidence" value="ECO:0007669"/>
    <property type="project" value="UniProtKB-ARBA"/>
</dbReference>
<evidence type="ECO:0000313" key="11">
    <source>
        <dbReference type="Proteomes" id="UP000015105"/>
    </source>
</evidence>
<dbReference type="Gramene" id="AET3Gv20612000.3">
    <property type="protein sequence ID" value="AET3Gv20612000.3"/>
    <property type="gene ID" value="AET3Gv20612000"/>
</dbReference>
<proteinExistence type="inferred from homology"/>
<accession>A0A453F8V0</accession>
<keyword evidence="4" id="KW-0963">Cytoplasm</keyword>
<feature type="domain" description="Amine oxidase" evidence="9">
    <location>
        <begin position="38"/>
        <end position="328"/>
    </location>
</feature>
<comment type="similarity">
    <text evidence="3">Belongs to the flavin monoamine oxidase family.</text>
</comment>
<dbReference type="AlphaFoldDB" id="A0A453F8V0"/>
<reference evidence="10" key="4">
    <citation type="submission" date="2019-03" db="UniProtKB">
        <authorList>
            <consortium name="EnsemblPlants"/>
        </authorList>
    </citation>
    <scope>IDENTIFICATION</scope>
</reference>
<sequence>MISATWTSRPRASTATSPATTSRSPADTPAWSSTSSPRSPPGTVRLGLGPRRLEWGETPVRLHFGDEATTTLTADHVILTVSLGVLKASIDEDVSATGAIAFDPPLPEFKREAVARLGFGVVDKLFVEVEAVETPELDGGDEQLASAAPPAFPFLHMAFLGDAAKIPWWMRGTESVCPVHAGSTVALAWFAGREATHLESLPDDEVIRALHSTLESFLPAPPRRCSGAAAGATPRWRVKRIKRSGWATDPLFLGSYSYVAVGSSGEDLDRMAEPLPSGPEAGGTPLSVLFAGGTPLSVLFAGEATHRTHYSTTHAAYLSGVREADRLLHHYR</sequence>
<evidence type="ECO:0000313" key="10">
    <source>
        <dbReference type="EnsemblPlants" id="AET3Gv20612000.2"/>
    </source>
</evidence>
<dbReference type="GO" id="GO:0046208">
    <property type="term" value="P:spermine catabolic process"/>
    <property type="evidence" value="ECO:0007669"/>
    <property type="project" value="UniProtKB-ARBA"/>
</dbReference>
<dbReference type="GO" id="GO:0050660">
    <property type="term" value="F:flavin adenine dinucleotide binding"/>
    <property type="evidence" value="ECO:0007669"/>
    <property type="project" value="UniProtKB-ARBA"/>
</dbReference>
<dbReference type="EnsemblPlants" id="AET3Gv20612000.3">
    <property type="protein sequence ID" value="AET3Gv20612000.3"/>
    <property type="gene ID" value="AET3Gv20612000"/>
</dbReference>
<comment type="cofactor">
    <cofactor evidence="1">
        <name>FAD</name>
        <dbReference type="ChEBI" id="CHEBI:57692"/>
    </cofactor>
</comment>
<dbReference type="InterPro" id="IPR036188">
    <property type="entry name" value="FAD/NAD-bd_sf"/>
</dbReference>
<feature type="compositionally biased region" description="Low complexity" evidence="8">
    <location>
        <begin position="1"/>
        <end position="37"/>
    </location>
</feature>
<evidence type="ECO:0000256" key="6">
    <source>
        <dbReference type="ARBA" id="ARBA00022827"/>
    </source>
</evidence>
<keyword evidence="6" id="KW-0274">FAD</keyword>
<dbReference type="PANTHER" id="PTHR10742:SF405">
    <property type="entry name" value="PEROXISOMAL N(1)-ACETYL-SPERMINE_SPERMIDINE OXIDASE"/>
    <property type="match status" value="1"/>
</dbReference>
<dbReference type="GO" id="GO:0005737">
    <property type="term" value="C:cytoplasm"/>
    <property type="evidence" value="ECO:0007669"/>
    <property type="project" value="UniProtKB-SubCell"/>
</dbReference>
<evidence type="ECO:0000256" key="1">
    <source>
        <dbReference type="ARBA" id="ARBA00001974"/>
    </source>
</evidence>
<dbReference type="STRING" id="200361.A0A453F8V0"/>
<dbReference type="Pfam" id="PF01593">
    <property type="entry name" value="Amino_oxidase"/>
    <property type="match status" value="1"/>
</dbReference>
<protein>
    <recommendedName>
        <fullName evidence="9">Amine oxidase domain-containing protein</fullName>
    </recommendedName>
</protein>
<reference evidence="10" key="3">
    <citation type="journal article" date="2017" name="Nature">
        <title>Genome sequence of the progenitor of the wheat D genome Aegilops tauschii.</title>
        <authorList>
            <person name="Luo M.C."/>
            <person name="Gu Y.Q."/>
            <person name="Puiu D."/>
            <person name="Wang H."/>
            <person name="Twardziok S.O."/>
            <person name="Deal K.R."/>
            <person name="Huo N."/>
            <person name="Zhu T."/>
            <person name="Wang L."/>
            <person name="Wang Y."/>
            <person name="McGuire P.E."/>
            <person name="Liu S."/>
            <person name="Long H."/>
            <person name="Ramasamy R.K."/>
            <person name="Rodriguez J.C."/>
            <person name="Van S.L."/>
            <person name="Yuan L."/>
            <person name="Wang Z."/>
            <person name="Xia Z."/>
            <person name="Xiao L."/>
            <person name="Anderson O.D."/>
            <person name="Ouyang S."/>
            <person name="Liang Y."/>
            <person name="Zimin A.V."/>
            <person name="Pertea G."/>
            <person name="Qi P."/>
            <person name="Bennetzen J.L."/>
            <person name="Dai X."/>
            <person name="Dawson M.W."/>
            <person name="Muller H.G."/>
            <person name="Kugler K."/>
            <person name="Rivarola-Duarte L."/>
            <person name="Spannagl M."/>
            <person name="Mayer K.F.X."/>
            <person name="Lu F.H."/>
            <person name="Bevan M.W."/>
            <person name="Leroy P."/>
            <person name="Li P."/>
            <person name="You F.M."/>
            <person name="Sun Q."/>
            <person name="Liu Z."/>
            <person name="Lyons E."/>
            <person name="Wicker T."/>
            <person name="Salzberg S.L."/>
            <person name="Devos K.M."/>
            <person name="Dvorak J."/>
        </authorList>
    </citation>
    <scope>NUCLEOTIDE SEQUENCE [LARGE SCALE GENOMIC DNA]</scope>
    <source>
        <strain evidence="10">cv. AL8/78</strain>
    </source>
</reference>
<evidence type="ECO:0000256" key="3">
    <source>
        <dbReference type="ARBA" id="ARBA00005995"/>
    </source>
</evidence>
<dbReference type="InterPro" id="IPR002937">
    <property type="entry name" value="Amino_oxidase"/>
</dbReference>
<keyword evidence="11" id="KW-1185">Reference proteome</keyword>
<dbReference type="InterPro" id="IPR050281">
    <property type="entry name" value="Flavin_monoamine_oxidase"/>
</dbReference>
<dbReference type="Proteomes" id="UP000015105">
    <property type="component" value="Chromosome 3D"/>
</dbReference>
<evidence type="ECO:0000256" key="8">
    <source>
        <dbReference type="SAM" id="MobiDB-lite"/>
    </source>
</evidence>
<comment type="subcellular location">
    <subcellularLocation>
        <location evidence="2">Cytoplasm</location>
    </subcellularLocation>
</comment>
<reference evidence="11" key="1">
    <citation type="journal article" date="2014" name="Science">
        <title>Ancient hybridizations among the ancestral genomes of bread wheat.</title>
        <authorList>
            <consortium name="International Wheat Genome Sequencing Consortium,"/>
            <person name="Marcussen T."/>
            <person name="Sandve S.R."/>
            <person name="Heier L."/>
            <person name="Spannagl M."/>
            <person name="Pfeifer M."/>
            <person name="Jakobsen K.S."/>
            <person name="Wulff B.B."/>
            <person name="Steuernagel B."/>
            <person name="Mayer K.F."/>
            <person name="Olsen O.A."/>
        </authorList>
    </citation>
    <scope>NUCLEOTIDE SEQUENCE [LARGE SCALE GENOMIC DNA]</scope>
    <source>
        <strain evidence="11">cv. AL8/78</strain>
    </source>
</reference>
<name>A0A453F8V0_AEGTS</name>
<evidence type="ECO:0000256" key="5">
    <source>
        <dbReference type="ARBA" id="ARBA00022630"/>
    </source>
</evidence>